<keyword evidence="9" id="KW-0812">Transmembrane</keyword>
<evidence type="ECO:0000256" key="4">
    <source>
        <dbReference type="ARBA" id="ARBA00022679"/>
    </source>
</evidence>
<accession>A0A6M5Y0Y9</accession>
<dbReference type="AlphaFoldDB" id="A0A6M5Y0Y9"/>
<dbReference type="PANTHER" id="PTHR24421">
    <property type="entry name" value="NITRATE/NITRITE SENSOR PROTEIN NARX-RELATED"/>
    <property type="match status" value="1"/>
</dbReference>
<dbReference type="InterPro" id="IPR003594">
    <property type="entry name" value="HATPase_dom"/>
</dbReference>
<evidence type="ECO:0000256" key="2">
    <source>
        <dbReference type="ARBA" id="ARBA00012438"/>
    </source>
</evidence>
<organism evidence="11 12">
    <name type="scientific">Spirosoma taeanense</name>
    <dbReference type="NCBI Taxonomy" id="2735870"/>
    <lineage>
        <taxon>Bacteria</taxon>
        <taxon>Pseudomonadati</taxon>
        <taxon>Bacteroidota</taxon>
        <taxon>Cytophagia</taxon>
        <taxon>Cytophagales</taxon>
        <taxon>Cytophagaceae</taxon>
        <taxon>Spirosoma</taxon>
    </lineage>
</organism>
<feature type="transmembrane region" description="Helical" evidence="9">
    <location>
        <begin position="218"/>
        <end position="238"/>
    </location>
</feature>
<dbReference type="EC" id="2.7.13.3" evidence="2"/>
<dbReference type="Pfam" id="PF02518">
    <property type="entry name" value="HATPase_c"/>
    <property type="match status" value="1"/>
</dbReference>
<evidence type="ECO:0000256" key="9">
    <source>
        <dbReference type="SAM" id="Phobius"/>
    </source>
</evidence>
<dbReference type="GO" id="GO:0005524">
    <property type="term" value="F:ATP binding"/>
    <property type="evidence" value="ECO:0007669"/>
    <property type="project" value="UniProtKB-KW"/>
</dbReference>
<evidence type="ECO:0000313" key="12">
    <source>
        <dbReference type="Proteomes" id="UP000502756"/>
    </source>
</evidence>
<feature type="transmembrane region" description="Helical" evidence="9">
    <location>
        <begin position="289"/>
        <end position="309"/>
    </location>
</feature>
<keyword evidence="5" id="KW-0547">Nucleotide-binding</keyword>
<dbReference type="Proteomes" id="UP000502756">
    <property type="component" value="Chromosome"/>
</dbReference>
<dbReference type="CDD" id="cd16917">
    <property type="entry name" value="HATPase_UhpB-NarQ-NarX-like"/>
    <property type="match status" value="1"/>
</dbReference>
<dbReference type="GO" id="GO:0046983">
    <property type="term" value="F:protein dimerization activity"/>
    <property type="evidence" value="ECO:0007669"/>
    <property type="project" value="InterPro"/>
</dbReference>
<dbReference type="GO" id="GO:0000155">
    <property type="term" value="F:phosphorelay sensor kinase activity"/>
    <property type="evidence" value="ECO:0007669"/>
    <property type="project" value="InterPro"/>
</dbReference>
<keyword evidence="9" id="KW-0472">Membrane</keyword>
<evidence type="ECO:0000259" key="10">
    <source>
        <dbReference type="PROSITE" id="PS50109"/>
    </source>
</evidence>
<dbReference type="Pfam" id="PF07695">
    <property type="entry name" value="7TMR-DISM_7TM"/>
    <property type="match status" value="1"/>
</dbReference>
<dbReference type="RefSeq" id="WP_171738262.1">
    <property type="nucleotide sequence ID" value="NZ_CP053435.1"/>
</dbReference>
<dbReference type="Pfam" id="PF07696">
    <property type="entry name" value="7TMR-DISMED2"/>
    <property type="match status" value="1"/>
</dbReference>
<keyword evidence="7" id="KW-0067">ATP-binding</keyword>
<evidence type="ECO:0000256" key="8">
    <source>
        <dbReference type="ARBA" id="ARBA00023012"/>
    </source>
</evidence>
<comment type="catalytic activity">
    <reaction evidence="1">
        <text>ATP + protein L-histidine = ADP + protein N-phospho-L-histidine.</text>
        <dbReference type="EC" id="2.7.13.3"/>
    </reaction>
</comment>
<evidence type="ECO:0000256" key="7">
    <source>
        <dbReference type="ARBA" id="ARBA00022840"/>
    </source>
</evidence>
<dbReference type="SUPFAM" id="SSF55874">
    <property type="entry name" value="ATPase domain of HSP90 chaperone/DNA topoisomerase II/histidine kinase"/>
    <property type="match status" value="1"/>
</dbReference>
<name>A0A6M5Y0Y9_9BACT</name>
<evidence type="ECO:0000256" key="1">
    <source>
        <dbReference type="ARBA" id="ARBA00000085"/>
    </source>
</evidence>
<dbReference type="InterPro" id="IPR011712">
    <property type="entry name" value="Sig_transdc_His_kin_sub3_dim/P"/>
</dbReference>
<evidence type="ECO:0000256" key="3">
    <source>
        <dbReference type="ARBA" id="ARBA00022553"/>
    </source>
</evidence>
<feature type="transmembrane region" description="Helical" evidence="9">
    <location>
        <begin position="190"/>
        <end position="211"/>
    </location>
</feature>
<dbReference type="EMBL" id="CP053435">
    <property type="protein sequence ID" value="QJW88428.1"/>
    <property type="molecule type" value="Genomic_DNA"/>
</dbReference>
<feature type="domain" description="Histidine kinase" evidence="10">
    <location>
        <begin position="440"/>
        <end position="631"/>
    </location>
</feature>
<dbReference type="GO" id="GO:0016020">
    <property type="term" value="C:membrane"/>
    <property type="evidence" value="ECO:0007669"/>
    <property type="project" value="InterPro"/>
</dbReference>
<dbReference type="Gene3D" id="2.60.40.2380">
    <property type="match status" value="1"/>
</dbReference>
<keyword evidence="8" id="KW-0902">Two-component regulatory system</keyword>
<evidence type="ECO:0000313" key="11">
    <source>
        <dbReference type="EMBL" id="QJW88428.1"/>
    </source>
</evidence>
<keyword evidence="12" id="KW-1185">Reference proteome</keyword>
<proteinExistence type="predicted"/>
<evidence type="ECO:0000256" key="5">
    <source>
        <dbReference type="ARBA" id="ARBA00022741"/>
    </source>
</evidence>
<dbReference type="InterPro" id="IPR005467">
    <property type="entry name" value="His_kinase_dom"/>
</dbReference>
<dbReference type="PROSITE" id="PS50109">
    <property type="entry name" value="HIS_KIN"/>
    <property type="match status" value="1"/>
</dbReference>
<dbReference type="Gene3D" id="3.30.565.10">
    <property type="entry name" value="Histidine kinase-like ATPase, C-terminal domain"/>
    <property type="match status" value="1"/>
</dbReference>
<feature type="transmembrane region" description="Helical" evidence="9">
    <location>
        <begin position="393"/>
        <end position="410"/>
    </location>
</feature>
<dbReference type="Pfam" id="PF07730">
    <property type="entry name" value="HisKA_3"/>
    <property type="match status" value="1"/>
</dbReference>
<sequence length="631" mass="71291">MGPVGRLLLCTLLGLLGHLQNSRASTPVIQLSDTTQQISFEEGLYVLNDPLNQLSVQDLVRESRSYQFEAVNTPISLVNHQTIWLRFTAENVESGSLPMLLEIDYPYLETVSAYVISQRGPELVVPELGWRIPAIKRPYVHRNFVLPISFPGRQSVEVYVRIRREAGMLVIPVRLWQPEAFRLHDLNETMIWGLIVGWLLFAVGFSLFVFAVHRQNIYLFYSFYILVQSGALLSTAGLLENLYFNADWGIGGNHTRQILMLLSAGSNFLFVRSFVTIKKSETGWYSRWSRFTLLAWGGLAGVVGVFGLFTGTIDTTAEQTAFEILVGLIRLVYALILFLTLSTVIKGLRLQESVSVAQLYLLAFTPLLLISLEQFLGWLMPNENYTHIRINDYIFAVVFETVVLLFGLIYRFKTYRDERENALRQQNQLALQAQQTERARLARELHDGVGPELAVLKMQLEIESDQNGAVPRPQLKRFIEDVDRISRDIRDVSHALMPADLRAQGLVLSLEQLVAQLTAVQSGAEINFTHGDIGQMTAVVEQTVYQMTKELLNNMFKHAHASLIDIELYRQNGNLLLTIADNGVGYDPAIVERVEGIGLRNIQTSAEALQGEFEIRRKPTGGMLHRITLPV</sequence>
<dbReference type="KEGG" id="stae:HNV11_03095"/>
<dbReference type="InterPro" id="IPR050482">
    <property type="entry name" value="Sensor_HK_TwoCompSys"/>
</dbReference>
<dbReference type="InterPro" id="IPR011623">
    <property type="entry name" value="7TMR_DISM_rcpt_extracell_dom1"/>
</dbReference>
<gene>
    <name evidence="11" type="ORF">HNV11_03095</name>
</gene>
<protein>
    <recommendedName>
        <fullName evidence="2">histidine kinase</fullName>
        <ecNumber evidence="2">2.7.13.3</ecNumber>
    </recommendedName>
</protein>
<dbReference type="PANTHER" id="PTHR24421:SF10">
    <property type="entry name" value="NITRATE_NITRITE SENSOR PROTEIN NARQ"/>
    <property type="match status" value="1"/>
</dbReference>
<keyword evidence="6" id="KW-0418">Kinase</keyword>
<feature type="transmembrane region" description="Helical" evidence="9">
    <location>
        <begin position="321"/>
        <end position="345"/>
    </location>
</feature>
<keyword evidence="3" id="KW-0597">Phosphoprotein</keyword>
<evidence type="ECO:0000256" key="6">
    <source>
        <dbReference type="ARBA" id="ARBA00022777"/>
    </source>
</evidence>
<feature type="transmembrane region" description="Helical" evidence="9">
    <location>
        <begin position="258"/>
        <end position="277"/>
    </location>
</feature>
<dbReference type="InterPro" id="IPR036890">
    <property type="entry name" value="HATPase_C_sf"/>
</dbReference>
<keyword evidence="4" id="KW-0808">Transferase</keyword>
<dbReference type="InterPro" id="IPR011622">
    <property type="entry name" value="7TMR_DISM_rcpt_extracell_dom2"/>
</dbReference>
<feature type="transmembrane region" description="Helical" evidence="9">
    <location>
        <begin position="357"/>
        <end position="381"/>
    </location>
</feature>
<keyword evidence="9" id="KW-1133">Transmembrane helix</keyword>
<reference evidence="11 12" key="1">
    <citation type="submission" date="2020-05" db="EMBL/GenBank/DDBJ databases">
        <title>Genome sequencing of Spirosoma sp. TS118.</title>
        <authorList>
            <person name="Lee J.-H."/>
            <person name="Jeong S."/>
            <person name="Zhao L."/>
            <person name="Jung J.-H."/>
            <person name="Kim M.-K."/>
            <person name="Lim S."/>
        </authorList>
    </citation>
    <scope>NUCLEOTIDE SEQUENCE [LARGE SCALE GENOMIC DNA]</scope>
    <source>
        <strain evidence="11 12">TS118</strain>
    </source>
</reference>